<name>A0A1Y5IH93_OSTTA</name>
<feature type="domain" description="Creatinase N-terminal" evidence="7">
    <location>
        <begin position="67"/>
        <end position="204"/>
    </location>
</feature>
<dbReference type="PANTHER" id="PTHR43763">
    <property type="entry name" value="XAA-PRO AMINOPEPTIDASE 1"/>
    <property type="match status" value="1"/>
</dbReference>
<dbReference type="GO" id="GO:0046872">
    <property type="term" value="F:metal ion binding"/>
    <property type="evidence" value="ECO:0007669"/>
    <property type="project" value="UniProtKB-KW"/>
</dbReference>
<dbReference type="GO" id="GO:0005737">
    <property type="term" value="C:cytoplasm"/>
    <property type="evidence" value="ECO:0007669"/>
    <property type="project" value="UniProtKB-ARBA"/>
</dbReference>
<protein>
    <submittedName>
        <fullName evidence="9">Putative X-prolyl aminopeptidase</fullName>
    </submittedName>
</protein>
<dbReference type="GO" id="GO:0070006">
    <property type="term" value="F:metalloaminopeptidase activity"/>
    <property type="evidence" value="ECO:0007669"/>
    <property type="project" value="InterPro"/>
</dbReference>
<dbReference type="Pfam" id="PF16188">
    <property type="entry name" value="Peptidase_M24_C"/>
    <property type="match status" value="1"/>
</dbReference>
<evidence type="ECO:0000313" key="9">
    <source>
        <dbReference type="EMBL" id="OUS46335.1"/>
    </source>
</evidence>
<evidence type="ECO:0000256" key="3">
    <source>
        <dbReference type="ARBA" id="ARBA00022723"/>
    </source>
</evidence>
<evidence type="ECO:0000256" key="2">
    <source>
        <dbReference type="ARBA" id="ARBA00008766"/>
    </source>
</evidence>
<dbReference type="SUPFAM" id="SSF53092">
    <property type="entry name" value="Creatinase/prolidase N-terminal domain"/>
    <property type="match status" value="1"/>
</dbReference>
<dbReference type="InterPro" id="IPR029149">
    <property type="entry name" value="Creatin/AminoP/Spt16_N"/>
</dbReference>
<dbReference type="InterPro" id="IPR032416">
    <property type="entry name" value="Peptidase_M24_C"/>
</dbReference>
<dbReference type="FunFam" id="3.40.350.10:FF:000003">
    <property type="entry name" value="Xaa-pro aminopeptidase P"/>
    <property type="match status" value="1"/>
</dbReference>
<organism evidence="9">
    <name type="scientific">Ostreococcus tauri</name>
    <name type="common">Marine green alga</name>
    <dbReference type="NCBI Taxonomy" id="70448"/>
    <lineage>
        <taxon>Eukaryota</taxon>
        <taxon>Viridiplantae</taxon>
        <taxon>Chlorophyta</taxon>
        <taxon>Mamiellophyceae</taxon>
        <taxon>Mamiellales</taxon>
        <taxon>Bathycoccaceae</taxon>
        <taxon>Ostreococcus</taxon>
    </lineage>
</organism>
<dbReference type="PANTHER" id="PTHR43763:SF6">
    <property type="entry name" value="XAA-PRO AMINOPEPTIDASE 1"/>
    <property type="match status" value="1"/>
</dbReference>
<dbReference type="SUPFAM" id="SSF55920">
    <property type="entry name" value="Creatinase/aminopeptidase"/>
    <property type="match status" value="1"/>
</dbReference>
<evidence type="ECO:0000259" key="8">
    <source>
        <dbReference type="Pfam" id="PF16188"/>
    </source>
</evidence>
<keyword evidence="9" id="KW-0031">Aminopeptidase</keyword>
<dbReference type="InterPro" id="IPR036005">
    <property type="entry name" value="Creatinase/aminopeptidase-like"/>
</dbReference>
<evidence type="ECO:0000259" key="6">
    <source>
        <dbReference type="Pfam" id="PF00557"/>
    </source>
</evidence>
<keyword evidence="5" id="KW-0464">Manganese</keyword>
<dbReference type="Gene3D" id="3.40.350.10">
    <property type="entry name" value="Creatinase/prolidase N-terminal domain"/>
    <property type="match status" value="2"/>
</dbReference>
<comment type="similarity">
    <text evidence="2">Belongs to the peptidase M24B family.</text>
</comment>
<dbReference type="Pfam" id="PF00557">
    <property type="entry name" value="Peptidase_M24"/>
    <property type="match status" value="1"/>
</dbReference>
<evidence type="ECO:0000259" key="7">
    <source>
        <dbReference type="Pfam" id="PF01321"/>
    </source>
</evidence>
<dbReference type="InterPro" id="IPR000994">
    <property type="entry name" value="Pept_M24"/>
</dbReference>
<evidence type="ECO:0000256" key="4">
    <source>
        <dbReference type="ARBA" id="ARBA00022801"/>
    </source>
</evidence>
<dbReference type="InterPro" id="IPR000587">
    <property type="entry name" value="Creatinase_N"/>
</dbReference>
<dbReference type="Gene3D" id="3.90.230.10">
    <property type="entry name" value="Creatinase/methionine aminopeptidase superfamily"/>
    <property type="match status" value="1"/>
</dbReference>
<dbReference type="Pfam" id="PF16189">
    <property type="entry name" value="Creatinase_N_2"/>
    <property type="match status" value="1"/>
</dbReference>
<dbReference type="InterPro" id="IPR033740">
    <property type="entry name" value="Pept_M24B"/>
</dbReference>
<dbReference type="Pfam" id="PF01321">
    <property type="entry name" value="Creatinase_N"/>
    <property type="match status" value="1"/>
</dbReference>
<dbReference type="CDD" id="cd01085">
    <property type="entry name" value="APP"/>
    <property type="match status" value="1"/>
</dbReference>
<dbReference type="eggNOG" id="KOG2413">
    <property type="taxonomic scope" value="Eukaryota"/>
</dbReference>
<feature type="domain" description="Peptidase M24" evidence="6">
    <location>
        <begin position="399"/>
        <end position="614"/>
    </location>
</feature>
<accession>A0A1Y5IH93</accession>
<keyword evidence="9" id="KW-0645">Protease</keyword>
<dbReference type="Proteomes" id="UP000195557">
    <property type="component" value="Unassembled WGS sequence"/>
</dbReference>
<dbReference type="EMBL" id="KZ155784">
    <property type="protein sequence ID" value="OUS46335.1"/>
    <property type="molecule type" value="Genomic_DNA"/>
</dbReference>
<dbReference type="InterPro" id="IPR050422">
    <property type="entry name" value="X-Pro_aminopeptidase_P"/>
</dbReference>
<sequence length="688" mass="75189">MLSRVNCGVFARAARRTSRYTSEQRNTIDKKSTFCQKPTRSASINAVSDVEATIEDADKATMTTPQLTALRAAMKEVSIDAVIVPSQDPHFSEYVAAAFERRRYVSDFTGSAGTCVVTATKALLWTDGRYFKQAEDELAEAWTLMRSGTKGTPDVRKWLAGDEAGLAGNGGRVGIDPNVHSVSEARALREVLKAVGCELVSLEENLVDKIWSDRPAAAKTPLRVHPLEYAGKSVEEKLEDMRAKMRENEVDKLVVSSLDDVMWLLNVRGGDAPCNPVTLSYALVGESDATFYVDLDKVTAPVKAHLEAANVTIKPYDDMSPDVHDAASRGEKLWMDIDKVSIAMLESAEDGNSVRKATKATKSDAQNDASSSSVVVAVKEGTCPIPIAKAVKNEAEMAGMVEAHLMDGAAMSEFWCWIEKEISSGRTIDEYEAGEKVLEFRSKQKGFVEESFPTIAGEGPHGAIVHYRASKESARTISKDSLLLCDSGGQFACGTTDVTRTVHFGTPSAHQKECYTRVLQGHIALDQMVFPTGTKGFVLDAFARSHLWANGLDYRHGTGHGVGAALNVHEGPQGISPRFGNMTELVPGMILSNEPGYYEDGAFGIRIETLLQVKKAETKHNFGDTGFLCFDVLTLIPIQTKLMDLGIMSDKEIAWVNAYHQKVWDNIHPRVAGETLQWLERACAPISR</sequence>
<keyword evidence="3" id="KW-0479">Metal-binding</keyword>
<feature type="domain" description="Peptidase M24 C-terminal" evidence="8">
    <location>
        <begin position="626"/>
        <end position="686"/>
    </location>
</feature>
<dbReference type="AlphaFoldDB" id="A0A1Y5IH93"/>
<keyword evidence="4" id="KW-0378">Hydrolase</keyword>
<evidence type="ECO:0000256" key="1">
    <source>
        <dbReference type="ARBA" id="ARBA00001936"/>
    </source>
</evidence>
<proteinExistence type="inferred from homology"/>
<evidence type="ECO:0000256" key="5">
    <source>
        <dbReference type="ARBA" id="ARBA00023211"/>
    </source>
</evidence>
<comment type="cofactor">
    <cofactor evidence="1">
        <name>Mn(2+)</name>
        <dbReference type="ChEBI" id="CHEBI:29035"/>
    </cofactor>
</comment>
<reference evidence="9" key="1">
    <citation type="submission" date="2017-04" db="EMBL/GenBank/DDBJ databases">
        <title>Population genomics of picophytoplankton unveils novel chromosome hypervariability.</title>
        <authorList>
            <consortium name="DOE Joint Genome Institute"/>
            <person name="Blanc-Mathieu R."/>
            <person name="Krasovec M."/>
            <person name="Hebrard M."/>
            <person name="Yau S."/>
            <person name="Desgranges E."/>
            <person name="Martin J."/>
            <person name="Schackwitz W."/>
            <person name="Kuo A."/>
            <person name="Salin G."/>
            <person name="Donnadieu C."/>
            <person name="Desdevises Y."/>
            <person name="Sanchez-Ferandin S."/>
            <person name="Moreau H."/>
            <person name="Rivals E."/>
            <person name="Grigoriev I.V."/>
            <person name="Grimsley N."/>
            <person name="Eyre-Walker A."/>
            <person name="Piganeau G."/>
        </authorList>
    </citation>
    <scope>NUCLEOTIDE SEQUENCE [LARGE SCALE GENOMIC DNA]</scope>
    <source>
        <strain evidence="9">RCC 1115</strain>
    </source>
</reference>
<gene>
    <name evidence="9" type="ORF">BE221DRAFT_75078</name>
</gene>
<dbReference type="FunFam" id="3.90.230.10:FF:000007">
    <property type="entry name" value="Xaa-Pro aminopeptidase P"/>
    <property type="match status" value="1"/>
</dbReference>